<reference evidence="2 3" key="1">
    <citation type="journal article" date="2006" name="Science">
        <title>Genome of rice cluster I archaea -- the key methane producers in the rice rhizosphere.</title>
        <authorList>
            <person name="Erkel C."/>
            <person name="Kube M."/>
            <person name="Reinhardt R."/>
            <person name="Liesack W."/>
        </authorList>
    </citation>
    <scope>NUCLEOTIDE SEQUENCE [LARGE SCALE GENOMIC DNA]</scope>
    <source>
        <strain evidence="3">DSM 22066 / NBRC 105507 / MRE50</strain>
    </source>
</reference>
<protein>
    <submittedName>
        <fullName evidence="2">Predicted flavodoxin</fullName>
    </submittedName>
</protein>
<name>Q0W774_METAR</name>
<proteinExistence type="predicted"/>
<keyword evidence="3" id="KW-1185">Reference proteome</keyword>
<evidence type="ECO:0000259" key="1">
    <source>
        <dbReference type="PROSITE" id="PS50902"/>
    </source>
</evidence>
<dbReference type="EMBL" id="AM114193">
    <property type="protein sequence ID" value="CAJ35769.1"/>
    <property type="molecule type" value="Genomic_DNA"/>
</dbReference>
<accession>Q0W774</accession>
<evidence type="ECO:0000313" key="2">
    <source>
        <dbReference type="EMBL" id="CAJ35769.1"/>
    </source>
</evidence>
<dbReference type="PANTHER" id="PTHR38030">
    <property type="entry name" value="PROTOPORPHYRINOGEN IX DEHYDROGENASE [MENAQUINONE]"/>
    <property type="match status" value="1"/>
</dbReference>
<dbReference type="Gene3D" id="3.40.50.360">
    <property type="match status" value="1"/>
</dbReference>
<dbReference type="InterPro" id="IPR008254">
    <property type="entry name" value="Flavodoxin/NO_synth"/>
</dbReference>
<dbReference type="InterPro" id="IPR052200">
    <property type="entry name" value="Protoporphyrinogen_IX_DH"/>
</dbReference>
<feature type="domain" description="Flavodoxin-like" evidence="1">
    <location>
        <begin position="6"/>
        <end position="147"/>
    </location>
</feature>
<dbReference type="PROSITE" id="PS00201">
    <property type="entry name" value="FLAVODOXIN"/>
    <property type="match status" value="1"/>
</dbReference>
<dbReference type="InterPro" id="IPR026816">
    <property type="entry name" value="Flavodoxin_dom"/>
</dbReference>
<dbReference type="GO" id="GO:0006783">
    <property type="term" value="P:heme biosynthetic process"/>
    <property type="evidence" value="ECO:0007669"/>
    <property type="project" value="TreeGrafter"/>
</dbReference>
<dbReference type="eggNOG" id="arCOG00524">
    <property type="taxonomic scope" value="Archaea"/>
</dbReference>
<evidence type="ECO:0000313" key="3">
    <source>
        <dbReference type="Proteomes" id="UP000000663"/>
    </source>
</evidence>
<dbReference type="Proteomes" id="UP000000663">
    <property type="component" value="Chromosome"/>
</dbReference>
<dbReference type="AlphaFoldDB" id="Q0W774"/>
<sequence length="184" mass="21177">MAGKRALVVYDTKYGATEQIANWIAEGINDADIRHVDDVEGLDYDLVVVGTPIYNDMPSPRIVDFMDKYRDVLLNRKVALFTVSVPYDMTPERAKRYAGQKELKRLVDHVKGTIIASRAFLGKIDLKEMTELDRISLRIRYFLKGYRLKEVNFTNRDDAVGWGKNLYDLLTRPPEAIPPEPREK</sequence>
<dbReference type="SUPFAM" id="SSF52218">
    <property type="entry name" value="Flavoproteins"/>
    <property type="match status" value="1"/>
</dbReference>
<dbReference type="PANTHER" id="PTHR38030:SF2">
    <property type="entry name" value="PROTOPORPHYRINOGEN IX DEHYDROGENASE [QUINONE]"/>
    <property type="match status" value="1"/>
</dbReference>
<dbReference type="GeneID" id="25397321"/>
<dbReference type="PROSITE" id="PS50902">
    <property type="entry name" value="FLAVODOXIN_LIKE"/>
    <property type="match status" value="1"/>
</dbReference>
<dbReference type="InterPro" id="IPR029039">
    <property type="entry name" value="Flavoprotein-like_sf"/>
</dbReference>
<dbReference type="STRING" id="351160.RCIX307"/>
<dbReference type="InterPro" id="IPR001226">
    <property type="entry name" value="Flavodoxin_CS"/>
</dbReference>
<dbReference type="GO" id="GO:0070819">
    <property type="term" value="F:menaquinone-dependent protoporphyrinogen oxidase activity"/>
    <property type="evidence" value="ECO:0007669"/>
    <property type="project" value="TreeGrafter"/>
</dbReference>
<dbReference type="GO" id="GO:0010181">
    <property type="term" value="F:FMN binding"/>
    <property type="evidence" value="ECO:0007669"/>
    <property type="project" value="InterPro"/>
</dbReference>
<dbReference type="GO" id="GO:0009055">
    <property type="term" value="F:electron transfer activity"/>
    <property type="evidence" value="ECO:0007669"/>
    <property type="project" value="InterPro"/>
</dbReference>
<gene>
    <name evidence="2" type="ORF">RCIX307</name>
</gene>
<dbReference type="RefSeq" id="WP_012036730.1">
    <property type="nucleotide sequence ID" value="NC_009464.1"/>
</dbReference>
<dbReference type="OrthoDB" id="103611at2157"/>
<dbReference type="Pfam" id="PF12724">
    <property type="entry name" value="Flavodoxin_5"/>
    <property type="match status" value="1"/>
</dbReference>
<dbReference type="KEGG" id="rci:RCIX307"/>
<organism evidence="2 3">
    <name type="scientific">Methanocella arvoryzae (strain DSM 22066 / NBRC 105507 / MRE50)</name>
    <dbReference type="NCBI Taxonomy" id="351160"/>
    <lineage>
        <taxon>Archaea</taxon>
        <taxon>Methanobacteriati</taxon>
        <taxon>Methanobacteriota</taxon>
        <taxon>Stenosarchaea group</taxon>
        <taxon>Methanomicrobia</taxon>
        <taxon>Methanocellales</taxon>
        <taxon>Methanocellaceae</taxon>
        <taxon>Methanocella</taxon>
    </lineage>
</organism>